<protein>
    <submittedName>
        <fullName evidence="1">Uncharacterized protein</fullName>
    </submittedName>
</protein>
<evidence type="ECO:0000313" key="1">
    <source>
        <dbReference type="EMBL" id="BCJ94581.1"/>
    </source>
</evidence>
<sequence length="110" mass="12502">MNLTTGENFLFFGIISITTILIRFLPFLLFPENKKTPKYIEYLGRVLPFTIIGMLVVYCLKDVSVISYPFGLPEALAILVIIILHVWKSNTLLSIGVGTVLYMILLQFVF</sequence>
<reference evidence="1 2" key="1">
    <citation type="journal article" date="2016" name="Int. J. Syst. Evol. Microbiol.">
        <title>Descriptions of Anaerotaenia torta gen. nov., sp. nov. and Anaerocolumna cellulosilytica gen. nov., sp. nov. isolated from a methanogenic reactor of cattle waste.</title>
        <authorList>
            <person name="Uek A."/>
            <person name="Ohtaki Y."/>
            <person name="Kaku N."/>
            <person name="Ueki K."/>
        </authorList>
    </citation>
    <scope>NUCLEOTIDE SEQUENCE [LARGE SCALE GENOMIC DNA]</scope>
    <source>
        <strain evidence="1 2">SN021</strain>
    </source>
</reference>
<dbReference type="EMBL" id="AP023367">
    <property type="protein sequence ID" value="BCJ94581.1"/>
    <property type="molecule type" value="Genomic_DNA"/>
</dbReference>
<dbReference type="Pfam" id="PF05437">
    <property type="entry name" value="AzlD"/>
    <property type="match status" value="1"/>
</dbReference>
<keyword evidence="2" id="KW-1185">Reference proteome</keyword>
<dbReference type="Proteomes" id="UP000515561">
    <property type="component" value="Chromosome"/>
</dbReference>
<evidence type="ECO:0000313" key="2">
    <source>
        <dbReference type="Proteomes" id="UP000515561"/>
    </source>
</evidence>
<dbReference type="AlphaFoldDB" id="A0A6S6R6C7"/>
<dbReference type="KEGG" id="acel:acsn021_21500"/>
<accession>A0A6S6R6C7</accession>
<dbReference type="RefSeq" id="WP_184089726.1">
    <property type="nucleotide sequence ID" value="NZ_AP023367.1"/>
</dbReference>
<organism evidence="1 2">
    <name type="scientific">Anaerocolumna cellulosilytica</name>
    <dbReference type="NCBI Taxonomy" id="433286"/>
    <lineage>
        <taxon>Bacteria</taxon>
        <taxon>Bacillati</taxon>
        <taxon>Bacillota</taxon>
        <taxon>Clostridia</taxon>
        <taxon>Lachnospirales</taxon>
        <taxon>Lachnospiraceae</taxon>
        <taxon>Anaerocolumna</taxon>
    </lineage>
</organism>
<name>A0A6S6R6C7_9FIRM</name>
<gene>
    <name evidence="1" type="ORF">acsn021_21500</name>
</gene>
<dbReference type="InterPro" id="IPR008407">
    <property type="entry name" value="Brnchd-chn_aa_trnsp_AzlD"/>
</dbReference>
<proteinExistence type="predicted"/>
<dbReference type="PIRSF" id="PIRSF003203">
    <property type="entry name" value="AzlD"/>
    <property type="match status" value="1"/>
</dbReference>